<evidence type="ECO:0000313" key="2">
    <source>
        <dbReference type="EMBL" id="KAK8077030.1"/>
    </source>
</evidence>
<feature type="compositionally biased region" description="Low complexity" evidence="1">
    <location>
        <begin position="168"/>
        <end position="193"/>
    </location>
</feature>
<dbReference type="Proteomes" id="UP001446871">
    <property type="component" value="Unassembled WGS sequence"/>
</dbReference>
<evidence type="ECO:0008006" key="4">
    <source>
        <dbReference type="Google" id="ProtNLM"/>
    </source>
</evidence>
<proteinExistence type="predicted"/>
<accession>A0ABR1W3H7</accession>
<evidence type="ECO:0000313" key="3">
    <source>
        <dbReference type="Proteomes" id="UP001446871"/>
    </source>
</evidence>
<reference evidence="2 3" key="1">
    <citation type="submission" date="2023-01" db="EMBL/GenBank/DDBJ databases">
        <title>Analysis of 21 Apiospora genomes using comparative genomics revels a genus with tremendous synthesis potential of carbohydrate active enzymes and secondary metabolites.</title>
        <authorList>
            <person name="Sorensen T."/>
        </authorList>
    </citation>
    <scope>NUCLEOTIDE SEQUENCE [LARGE SCALE GENOMIC DNA]</scope>
    <source>
        <strain evidence="2 3">CBS 83171</strain>
    </source>
</reference>
<dbReference type="EMBL" id="JAQQWM010000002">
    <property type="protein sequence ID" value="KAK8077030.1"/>
    <property type="molecule type" value="Genomic_DNA"/>
</dbReference>
<protein>
    <recommendedName>
        <fullName evidence="4">Peptidase S8/S53 domain-containing protein</fullName>
    </recommendedName>
</protein>
<sequence>MGDFVPQSLTKPDNGLIAVGSTFDDGKFYRGTTVVGPGFGHNGPEGSMTVWAQGVAVSSLRPNQVERLATGSSFAAPLVAGLIANFMSEDPDQFQRKPGCTEQDGVDLVMSIKKHLVDLSYDRHLPRDHVPTSGEPLSYPVPNPINVAYNGAWGPQISCGELSGPIPSSSSSSSSSKESSVTISSTTASSVPSMFRRQESLTSTITNPDDDLGDHSGFVYAATRKSDVFDIDYRLEGNLDSHDHQNASPDLSRFHSPPAPTIVPNGACKNPPTCDQCIDGFQFRCRPNPNGDGGQVCWCEWESGCVGEYRYGDCATLDCTVYPFGGPRQSFHCDTTFNDGEYTGMYPDGLCYCRDTPCRAEKCPDLNCTATHGYGWQAVCDPSMEEPTAIGKVTPTGARQSTSGVMMVKRRYANMATIPSLTNIANVSILNNEDSDNSALVPPVKE</sequence>
<dbReference type="Gene3D" id="3.40.50.200">
    <property type="entry name" value="Peptidase S8/S53 domain"/>
    <property type="match status" value="1"/>
</dbReference>
<gene>
    <name evidence="2" type="ORF">PG996_003200</name>
</gene>
<dbReference type="InterPro" id="IPR036852">
    <property type="entry name" value="Peptidase_S8/S53_dom_sf"/>
</dbReference>
<evidence type="ECO:0000256" key="1">
    <source>
        <dbReference type="SAM" id="MobiDB-lite"/>
    </source>
</evidence>
<comment type="caution">
    <text evidence="2">The sequence shown here is derived from an EMBL/GenBank/DDBJ whole genome shotgun (WGS) entry which is preliminary data.</text>
</comment>
<keyword evidence="3" id="KW-1185">Reference proteome</keyword>
<feature type="region of interest" description="Disordered" evidence="1">
    <location>
        <begin position="164"/>
        <end position="196"/>
    </location>
</feature>
<name>A0ABR1W3H7_9PEZI</name>
<dbReference type="CDD" id="cd00306">
    <property type="entry name" value="Peptidases_S8_S53"/>
    <property type="match status" value="1"/>
</dbReference>
<dbReference type="SUPFAM" id="SSF52743">
    <property type="entry name" value="Subtilisin-like"/>
    <property type="match status" value="1"/>
</dbReference>
<organism evidence="2 3">
    <name type="scientific">Apiospora saccharicola</name>
    <dbReference type="NCBI Taxonomy" id="335842"/>
    <lineage>
        <taxon>Eukaryota</taxon>
        <taxon>Fungi</taxon>
        <taxon>Dikarya</taxon>
        <taxon>Ascomycota</taxon>
        <taxon>Pezizomycotina</taxon>
        <taxon>Sordariomycetes</taxon>
        <taxon>Xylariomycetidae</taxon>
        <taxon>Amphisphaeriales</taxon>
        <taxon>Apiosporaceae</taxon>
        <taxon>Apiospora</taxon>
    </lineage>
</organism>